<protein>
    <submittedName>
        <fullName evidence="2">Uncharacterized protein</fullName>
    </submittedName>
</protein>
<evidence type="ECO:0000313" key="2">
    <source>
        <dbReference type="EMBL" id="KAG2500912.1"/>
    </source>
</evidence>
<keyword evidence="1" id="KW-0472">Membrane</keyword>
<keyword evidence="1" id="KW-1133">Transmembrane helix</keyword>
<comment type="caution">
    <text evidence="2">The sequence shown here is derived from an EMBL/GenBank/DDBJ whole genome shotgun (WGS) entry which is preliminary data.</text>
</comment>
<keyword evidence="1" id="KW-0812">Transmembrane</keyword>
<feature type="transmembrane region" description="Helical" evidence="1">
    <location>
        <begin position="49"/>
        <end position="79"/>
    </location>
</feature>
<gene>
    <name evidence="2" type="ORF">HYH03_001671</name>
</gene>
<dbReference type="AlphaFoldDB" id="A0A835YDG2"/>
<sequence length="110" mass="12222">MMPTDADIHRFVYYFQSLHNIATMLFVGSILAAMNGCSAAVKISYNTEAFLVSLVTLGTLVLFLIFYASMMNISCLALVRHRRKVHMLRKRAADQAAARVPVIVKSPDAD</sequence>
<dbReference type="EMBL" id="JAEHOE010000003">
    <property type="protein sequence ID" value="KAG2500912.1"/>
    <property type="molecule type" value="Genomic_DNA"/>
</dbReference>
<reference evidence="2" key="1">
    <citation type="journal article" date="2020" name="bioRxiv">
        <title>Comparative genomics of Chlamydomonas.</title>
        <authorList>
            <person name="Craig R.J."/>
            <person name="Hasan A.R."/>
            <person name="Ness R.W."/>
            <person name="Keightley P.D."/>
        </authorList>
    </citation>
    <scope>NUCLEOTIDE SEQUENCE</scope>
    <source>
        <strain evidence="2">CCAP 11/70</strain>
    </source>
</reference>
<evidence type="ECO:0000256" key="1">
    <source>
        <dbReference type="SAM" id="Phobius"/>
    </source>
</evidence>
<accession>A0A835YDG2</accession>
<evidence type="ECO:0000313" key="3">
    <source>
        <dbReference type="Proteomes" id="UP000612055"/>
    </source>
</evidence>
<feature type="transmembrane region" description="Helical" evidence="1">
    <location>
        <begin position="21"/>
        <end position="43"/>
    </location>
</feature>
<name>A0A835YDG2_9CHLO</name>
<organism evidence="2 3">
    <name type="scientific">Edaphochlamys debaryana</name>
    <dbReference type="NCBI Taxonomy" id="47281"/>
    <lineage>
        <taxon>Eukaryota</taxon>
        <taxon>Viridiplantae</taxon>
        <taxon>Chlorophyta</taxon>
        <taxon>core chlorophytes</taxon>
        <taxon>Chlorophyceae</taxon>
        <taxon>CS clade</taxon>
        <taxon>Chlamydomonadales</taxon>
        <taxon>Chlamydomonadales incertae sedis</taxon>
        <taxon>Edaphochlamys</taxon>
    </lineage>
</organism>
<keyword evidence="3" id="KW-1185">Reference proteome</keyword>
<dbReference type="Proteomes" id="UP000612055">
    <property type="component" value="Unassembled WGS sequence"/>
</dbReference>
<proteinExistence type="predicted"/>